<dbReference type="EMBL" id="KI658184">
    <property type="protein sequence ID" value="ETN83544.1"/>
    <property type="molecule type" value="Genomic_DNA"/>
</dbReference>
<evidence type="ECO:0000313" key="2">
    <source>
        <dbReference type="EMBL" id="ETN83544.1"/>
    </source>
</evidence>
<feature type="signal peptide" evidence="1">
    <location>
        <begin position="1"/>
        <end position="21"/>
    </location>
</feature>
<evidence type="ECO:0000313" key="3">
    <source>
        <dbReference type="Proteomes" id="UP000053676"/>
    </source>
</evidence>
<dbReference type="KEGG" id="nai:NECAME_07366"/>
<proteinExistence type="predicted"/>
<accession>W2TPC7</accession>
<protein>
    <submittedName>
        <fullName evidence="2">Uncharacterized protein</fullName>
    </submittedName>
</protein>
<evidence type="ECO:0000256" key="1">
    <source>
        <dbReference type="SAM" id="SignalP"/>
    </source>
</evidence>
<reference evidence="3" key="1">
    <citation type="journal article" date="2014" name="Nat. Genet.">
        <title>Genome of the human hookworm Necator americanus.</title>
        <authorList>
            <person name="Tang Y.T."/>
            <person name="Gao X."/>
            <person name="Rosa B.A."/>
            <person name="Abubucker S."/>
            <person name="Hallsworth-Pepin K."/>
            <person name="Martin J."/>
            <person name="Tyagi R."/>
            <person name="Heizer E."/>
            <person name="Zhang X."/>
            <person name="Bhonagiri-Palsikar V."/>
            <person name="Minx P."/>
            <person name="Warren W.C."/>
            <person name="Wang Q."/>
            <person name="Zhan B."/>
            <person name="Hotez P.J."/>
            <person name="Sternberg P.W."/>
            <person name="Dougall A."/>
            <person name="Gaze S.T."/>
            <person name="Mulvenna J."/>
            <person name="Sotillo J."/>
            <person name="Ranganathan S."/>
            <person name="Rabelo E.M."/>
            <person name="Wilson R.K."/>
            <person name="Felgner P.L."/>
            <person name="Bethony J."/>
            <person name="Hawdon J.M."/>
            <person name="Gasser R.B."/>
            <person name="Loukas A."/>
            <person name="Mitreva M."/>
        </authorList>
    </citation>
    <scope>NUCLEOTIDE SEQUENCE [LARGE SCALE GENOMIC DNA]</scope>
</reference>
<keyword evidence="3" id="KW-1185">Reference proteome</keyword>
<dbReference type="Proteomes" id="UP000053676">
    <property type="component" value="Unassembled WGS sequence"/>
</dbReference>
<name>W2TPC7_NECAM</name>
<organism evidence="2 3">
    <name type="scientific">Necator americanus</name>
    <name type="common">Human hookworm</name>
    <dbReference type="NCBI Taxonomy" id="51031"/>
    <lineage>
        <taxon>Eukaryota</taxon>
        <taxon>Metazoa</taxon>
        <taxon>Ecdysozoa</taxon>
        <taxon>Nematoda</taxon>
        <taxon>Chromadorea</taxon>
        <taxon>Rhabditida</taxon>
        <taxon>Rhabditina</taxon>
        <taxon>Rhabditomorpha</taxon>
        <taxon>Strongyloidea</taxon>
        <taxon>Ancylostomatidae</taxon>
        <taxon>Bunostominae</taxon>
        <taxon>Necator</taxon>
    </lineage>
</organism>
<keyword evidence="1" id="KW-0732">Signal</keyword>
<feature type="chain" id="PRO_5004825242" evidence="1">
    <location>
        <begin position="22"/>
        <end position="185"/>
    </location>
</feature>
<dbReference type="AlphaFoldDB" id="W2TPC7"/>
<sequence length="185" mass="20532">MSAVAAVGLAVLLRIENVQLAGDVVRAAAVRIRTHFFAASQSVRLRASDSLKDILPLATPLWPRRTSWLRRLVVRPMMASPQEADLSQGREEDLRVPLWLRASRSAACTVHPRPRDRALLENLIDVWTAASPPVAHEAFPPFQHQMLSHCRQVCSVVEDVMTPLVCSPLCLLPLLGPPPMEVCQR</sequence>
<gene>
    <name evidence="2" type="ORF">NECAME_07366</name>
</gene>